<dbReference type="AlphaFoldDB" id="A0A8I2YMG1"/>
<feature type="compositionally biased region" description="Polar residues" evidence="1">
    <location>
        <begin position="278"/>
        <end position="291"/>
    </location>
</feature>
<gene>
    <name evidence="2" type="ORF">JVT61DRAFT_4584</name>
</gene>
<evidence type="ECO:0000256" key="1">
    <source>
        <dbReference type="SAM" id="MobiDB-lite"/>
    </source>
</evidence>
<feature type="region of interest" description="Disordered" evidence="1">
    <location>
        <begin position="1"/>
        <end position="41"/>
    </location>
</feature>
<protein>
    <submittedName>
        <fullName evidence="2">Uncharacterized protein</fullName>
    </submittedName>
</protein>
<keyword evidence="3" id="KW-1185">Reference proteome</keyword>
<sequence length="291" mass="31779">MSGPVDVEPAPVASPKRSTLTAPDVNVLQSTPGNPGLSAASSYPGFSQVSVDYLRPWVERDLDKANHCDDPDLLLQYLLKLASRDPDSLDSSSEKALVDRCLNAVLPICNGQVDQDKKSLSSTNINNALKKYTETNEEVAMYEPFVDVSMAALESLRDLKVDGMRDPIAESDITFQRNDRKPITQNHGQATSYLKPNVVLILSKRRSDRSEEPINDGTHASNRPNGSKKKPGVCWQDVLSVVEFKRSGKKLEGPRSECIVSPTPDAVDPTTELYNIPPSGQSTSANQTPSK</sequence>
<dbReference type="OrthoDB" id="2691869at2759"/>
<proteinExistence type="predicted"/>
<dbReference type="Proteomes" id="UP000683000">
    <property type="component" value="Unassembled WGS sequence"/>
</dbReference>
<evidence type="ECO:0000313" key="2">
    <source>
        <dbReference type="EMBL" id="KAG6374535.1"/>
    </source>
</evidence>
<feature type="region of interest" description="Disordered" evidence="1">
    <location>
        <begin position="247"/>
        <end position="291"/>
    </location>
</feature>
<feature type="compositionally biased region" description="Polar residues" evidence="1">
    <location>
        <begin position="16"/>
        <end position="41"/>
    </location>
</feature>
<dbReference type="EMBL" id="JAGFBS010000018">
    <property type="protein sequence ID" value="KAG6374535.1"/>
    <property type="molecule type" value="Genomic_DNA"/>
</dbReference>
<accession>A0A8I2YMG1</accession>
<name>A0A8I2YMG1_9AGAM</name>
<organism evidence="2 3">
    <name type="scientific">Boletus reticuloceps</name>
    <dbReference type="NCBI Taxonomy" id="495285"/>
    <lineage>
        <taxon>Eukaryota</taxon>
        <taxon>Fungi</taxon>
        <taxon>Dikarya</taxon>
        <taxon>Basidiomycota</taxon>
        <taxon>Agaricomycotina</taxon>
        <taxon>Agaricomycetes</taxon>
        <taxon>Agaricomycetidae</taxon>
        <taxon>Boletales</taxon>
        <taxon>Boletineae</taxon>
        <taxon>Boletaceae</taxon>
        <taxon>Boletoideae</taxon>
        <taxon>Boletus</taxon>
    </lineage>
</organism>
<feature type="region of interest" description="Disordered" evidence="1">
    <location>
        <begin position="205"/>
        <end position="232"/>
    </location>
</feature>
<evidence type="ECO:0000313" key="3">
    <source>
        <dbReference type="Proteomes" id="UP000683000"/>
    </source>
</evidence>
<reference evidence="2" key="1">
    <citation type="submission" date="2021-03" db="EMBL/GenBank/DDBJ databases">
        <title>Evolutionary innovations through gain and loss of genes in the ectomycorrhizal Boletales.</title>
        <authorList>
            <person name="Wu G."/>
            <person name="Miyauchi S."/>
            <person name="Morin E."/>
            <person name="Yang Z.-L."/>
            <person name="Xu J."/>
            <person name="Martin F.M."/>
        </authorList>
    </citation>
    <scope>NUCLEOTIDE SEQUENCE</scope>
    <source>
        <strain evidence="2">BR01</strain>
    </source>
</reference>
<comment type="caution">
    <text evidence="2">The sequence shown here is derived from an EMBL/GenBank/DDBJ whole genome shotgun (WGS) entry which is preliminary data.</text>
</comment>